<keyword evidence="5 8" id="KW-0812">Transmembrane</keyword>
<dbReference type="Pfam" id="PF13231">
    <property type="entry name" value="PMT_2"/>
    <property type="match status" value="1"/>
</dbReference>
<comment type="subcellular location">
    <subcellularLocation>
        <location evidence="1">Cell membrane</location>
        <topology evidence="1">Multi-pass membrane protein</topology>
    </subcellularLocation>
</comment>
<keyword evidence="3" id="KW-0328">Glycosyltransferase</keyword>
<evidence type="ECO:0000256" key="6">
    <source>
        <dbReference type="ARBA" id="ARBA00022989"/>
    </source>
</evidence>
<protein>
    <recommendedName>
        <fullName evidence="9">Glycosyltransferase RgtA/B/C/D-like domain-containing protein</fullName>
    </recommendedName>
</protein>
<dbReference type="EMBL" id="LCAG01000020">
    <property type="protein sequence ID" value="KKR86142.1"/>
    <property type="molecule type" value="Genomic_DNA"/>
</dbReference>
<evidence type="ECO:0000256" key="2">
    <source>
        <dbReference type="ARBA" id="ARBA00022475"/>
    </source>
</evidence>
<name>A0A0G0XEL6_9BACT</name>
<evidence type="ECO:0000313" key="11">
    <source>
        <dbReference type="Proteomes" id="UP000034854"/>
    </source>
</evidence>
<sequence length="494" mass="56669">MNRYLIAILILAAFLRLWKLDSVPPSASMDEASIGWNAYSVLKTGGDEYGAFPLISQRGYDDWRRSTYLFLTIPFIALLNLQVVAIRFPAAILSLITIWATYRIVLRLFSKDRIAILSALLLAISPWHIYISRLGHESNAYLSFFVFGVLFFLESRWFVAIVFFTLSMMSYYAGQVLVPLFGLGLLIIYRDSFKKFVVPIMVSVPFLVPIFWTIFSPSAMVRFQGTSAFDFTQKKITNGKILMNNYLSHFRPTWLFTNSGSESFKVPNLGLLYLWELPFIVIGIISLLRRRDVDHRAKKLIFLWFFLAPLPASIATQAPHAMRSYASVVPWQIITALGLYWTVSNLKIPSFIIALTLLLVSLRLFYPNYFIVFPREQSDSFHFALSKALPNIFSREQGVNKIVFSNKDNLYQSYMLYLYYRHFDPFTYQRMGGTKSGGFAETHAIGKYEFRPINWSNEEPGLYVGNVSEFPDGVTGIGMTNKTGKEVIKIVERK</sequence>
<dbReference type="AlphaFoldDB" id="A0A0G0XEL6"/>
<proteinExistence type="predicted"/>
<comment type="caution">
    <text evidence="10">The sequence shown here is derived from an EMBL/GenBank/DDBJ whole genome shotgun (WGS) entry which is preliminary data.</text>
</comment>
<accession>A0A0G0XEL6</accession>
<feature type="domain" description="Glycosyltransferase RgtA/B/C/D-like" evidence="9">
    <location>
        <begin position="75"/>
        <end position="209"/>
    </location>
</feature>
<feature type="transmembrane region" description="Helical" evidence="8">
    <location>
        <begin position="66"/>
        <end position="83"/>
    </location>
</feature>
<feature type="transmembrane region" description="Helical" evidence="8">
    <location>
        <begin position="300"/>
        <end position="318"/>
    </location>
</feature>
<evidence type="ECO:0000256" key="8">
    <source>
        <dbReference type="SAM" id="Phobius"/>
    </source>
</evidence>
<feature type="transmembrane region" description="Helical" evidence="8">
    <location>
        <begin position="324"/>
        <end position="341"/>
    </location>
</feature>
<dbReference type="PANTHER" id="PTHR33908">
    <property type="entry name" value="MANNOSYLTRANSFERASE YKCB-RELATED"/>
    <property type="match status" value="1"/>
</dbReference>
<dbReference type="GO" id="GO:0016763">
    <property type="term" value="F:pentosyltransferase activity"/>
    <property type="evidence" value="ECO:0007669"/>
    <property type="project" value="TreeGrafter"/>
</dbReference>
<feature type="transmembrane region" description="Helical" evidence="8">
    <location>
        <begin position="172"/>
        <end position="189"/>
    </location>
</feature>
<keyword evidence="7 8" id="KW-0472">Membrane</keyword>
<evidence type="ECO:0000259" key="9">
    <source>
        <dbReference type="Pfam" id="PF13231"/>
    </source>
</evidence>
<gene>
    <name evidence="10" type="ORF">UU34_C0020G0003</name>
</gene>
<organism evidence="10 11">
    <name type="scientific">Candidatus Curtissbacteria bacterium GW2011_GWA1_41_11</name>
    <dbReference type="NCBI Taxonomy" id="1618409"/>
    <lineage>
        <taxon>Bacteria</taxon>
        <taxon>Candidatus Curtissiibacteriota</taxon>
    </lineage>
</organism>
<dbReference type="InterPro" id="IPR038731">
    <property type="entry name" value="RgtA/B/C-like"/>
</dbReference>
<reference evidence="10 11" key="1">
    <citation type="journal article" date="2015" name="Nature">
        <title>rRNA introns, odd ribosomes, and small enigmatic genomes across a large radiation of phyla.</title>
        <authorList>
            <person name="Brown C.T."/>
            <person name="Hug L.A."/>
            <person name="Thomas B.C."/>
            <person name="Sharon I."/>
            <person name="Castelle C.J."/>
            <person name="Singh A."/>
            <person name="Wilkins M.J."/>
            <person name="Williams K.H."/>
            <person name="Banfield J.F."/>
        </authorList>
    </citation>
    <scope>NUCLEOTIDE SEQUENCE [LARGE SCALE GENOMIC DNA]</scope>
</reference>
<feature type="transmembrane region" description="Helical" evidence="8">
    <location>
        <begin position="196"/>
        <end position="215"/>
    </location>
</feature>
<evidence type="ECO:0000256" key="7">
    <source>
        <dbReference type="ARBA" id="ARBA00023136"/>
    </source>
</evidence>
<dbReference type="InterPro" id="IPR050297">
    <property type="entry name" value="LipidA_mod_glycosyltrf_83"/>
</dbReference>
<feature type="transmembrane region" description="Helical" evidence="8">
    <location>
        <begin position="144"/>
        <end position="166"/>
    </location>
</feature>
<dbReference type="PANTHER" id="PTHR33908:SF11">
    <property type="entry name" value="MEMBRANE PROTEIN"/>
    <property type="match status" value="1"/>
</dbReference>
<feature type="transmembrane region" description="Helical" evidence="8">
    <location>
        <begin position="270"/>
        <end position="288"/>
    </location>
</feature>
<evidence type="ECO:0000256" key="1">
    <source>
        <dbReference type="ARBA" id="ARBA00004651"/>
    </source>
</evidence>
<keyword evidence="2" id="KW-1003">Cell membrane</keyword>
<dbReference type="Proteomes" id="UP000034854">
    <property type="component" value="Unassembled WGS sequence"/>
</dbReference>
<feature type="transmembrane region" description="Helical" evidence="8">
    <location>
        <begin position="348"/>
        <end position="366"/>
    </location>
</feature>
<evidence type="ECO:0000256" key="3">
    <source>
        <dbReference type="ARBA" id="ARBA00022676"/>
    </source>
</evidence>
<evidence type="ECO:0000256" key="4">
    <source>
        <dbReference type="ARBA" id="ARBA00022679"/>
    </source>
</evidence>
<dbReference type="GO" id="GO:0005886">
    <property type="term" value="C:plasma membrane"/>
    <property type="evidence" value="ECO:0007669"/>
    <property type="project" value="UniProtKB-SubCell"/>
</dbReference>
<feature type="transmembrane region" description="Helical" evidence="8">
    <location>
        <begin position="114"/>
        <end position="132"/>
    </location>
</feature>
<keyword evidence="6 8" id="KW-1133">Transmembrane helix</keyword>
<evidence type="ECO:0000313" key="10">
    <source>
        <dbReference type="EMBL" id="KKR86142.1"/>
    </source>
</evidence>
<dbReference type="GO" id="GO:0009103">
    <property type="term" value="P:lipopolysaccharide biosynthetic process"/>
    <property type="evidence" value="ECO:0007669"/>
    <property type="project" value="UniProtKB-ARBA"/>
</dbReference>
<keyword evidence="4" id="KW-0808">Transferase</keyword>
<evidence type="ECO:0000256" key="5">
    <source>
        <dbReference type="ARBA" id="ARBA00022692"/>
    </source>
</evidence>